<protein>
    <submittedName>
        <fullName evidence="2">Uncharacterized protein</fullName>
    </submittedName>
</protein>
<feature type="compositionally biased region" description="Basic residues" evidence="1">
    <location>
        <begin position="144"/>
        <end position="155"/>
    </location>
</feature>
<feature type="region of interest" description="Disordered" evidence="1">
    <location>
        <begin position="244"/>
        <end position="263"/>
    </location>
</feature>
<proteinExistence type="predicted"/>
<dbReference type="Proteomes" id="UP000299102">
    <property type="component" value="Unassembled WGS sequence"/>
</dbReference>
<feature type="region of interest" description="Disordered" evidence="1">
    <location>
        <begin position="91"/>
        <end position="120"/>
    </location>
</feature>
<gene>
    <name evidence="2" type="ORF">EVAR_13973_1</name>
</gene>
<evidence type="ECO:0000313" key="2">
    <source>
        <dbReference type="EMBL" id="GBP22692.1"/>
    </source>
</evidence>
<dbReference type="EMBL" id="BGZK01000142">
    <property type="protein sequence ID" value="GBP22692.1"/>
    <property type="molecule type" value="Genomic_DNA"/>
</dbReference>
<evidence type="ECO:0000256" key="1">
    <source>
        <dbReference type="SAM" id="MobiDB-lite"/>
    </source>
</evidence>
<dbReference type="AlphaFoldDB" id="A0A4C1U8H9"/>
<feature type="region of interest" description="Disordered" evidence="1">
    <location>
        <begin position="1"/>
        <end position="35"/>
    </location>
</feature>
<feature type="compositionally biased region" description="Basic and acidic residues" evidence="1">
    <location>
        <begin position="12"/>
        <end position="21"/>
    </location>
</feature>
<sequence>MTAQKHGRTWYRVKDQDRPLTDESNSGRWKESKSGDVGYVVRGKERKREIIIDIQSCPRSARAGPRQNVEPVQQGAKRTYEIYNYTYSAGESSGASGGSGAGVALTPSHRYPRRERSRRSGAVKTVIFPPMKYSTSVWEKCQASRKHTSGGKTRLRTWDGSQPRRAEGRKTWWVAVAFAARAGGGGPEYLMVPIDHNSFAAGRRPQRAGPAPTLMHSDDVRSGCIGSKWRIKVPQSHTIQGIRDRNWPGRAAGGGRTPRRETSCVCV</sequence>
<accession>A0A4C1U8H9</accession>
<feature type="compositionally biased region" description="Basic residues" evidence="1">
    <location>
        <begin position="110"/>
        <end position="120"/>
    </location>
</feature>
<feature type="region of interest" description="Disordered" evidence="1">
    <location>
        <begin position="144"/>
        <end position="163"/>
    </location>
</feature>
<evidence type="ECO:0000313" key="3">
    <source>
        <dbReference type="Proteomes" id="UP000299102"/>
    </source>
</evidence>
<organism evidence="2 3">
    <name type="scientific">Eumeta variegata</name>
    <name type="common">Bagworm moth</name>
    <name type="synonym">Eumeta japonica</name>
    <dbReference type="NCBI Taxonomy" id="151549"/>
    <lineage>
        <taxon>Eukaryota</taxon>
        <taxon>Metazoa</taxon>
        <taxon>Ecdysozoa</taxon>
        <taxon>Arthropoda</taxon>
        <taxon>Hexapoda</taxon>
        <taxon>Insecta</taxon>
        <taxon>Pterygota</taxon>
        <taxon>Neoptera</taxon>
        <taxon>Endopterygota</taxon>
        <taxon>Lepidoptera</taxon>
        <taxon>Glossata</taxon>
        <taxon>Ditrysia</taxon>
        <taxon>Tineoidea</taxon>
        <taxon>Psychidae</taxon>
        <taxon>Oiketicinae</taxon>
        <taxon>Eumeta</taxon>
    </lineage>
</organism>
<comment type="caution">
    <text evidence="2">The sequence shown here is derived from an EMBL/GenBank/DDBJ whole genome shotgun (WGS) entry which is preliminary data.</text>
</comment>
<keyword evidence="3" id="KW-1185">Reference proteome</keyword>
<reference evidence="2 3" key="1">
    <citation type="journal article" date="2019" name="Commun. Biol.">
        <title>The bagworm genome reveals a unique fibroin gene that provides high tensile strength.</title>
        <authorList>
            <person name="Kono N."/>
            <person name="Nakamura H."/>
            <person name="Ohtoshi R."/>
            <person name="Tomita M."/>
            <person name="Numata K."/>
            <person name="Arakawa K."/>
        </authorList>
    </citation>
    <scope>NUCLEOTIDE SEQUENCE [LARGE SCALE GENOMIC DNA]</scope>
</reference>
<name>A0A4C1U8H9_EUMVA</name>
<feature type="compositionally biased region" description="Basic residues" evidence="1">
    <location>
        <begin position="1"/>
        <end position="11"/>
    </location>
</feature>